<dbReference type="Proteomes" id="UP000216004">
    <property type="component" value="Unassembled WGS sequence"/>
</dbReference>
<name>A0A261ET93_9BIFI</name>
<keyword evidence="2" id="KW-0812">Transmembrane</keyword>
<sequence>MATIKGVTTDTEQEQNPVNNGQVAGGLTGNNSPVSTSALPSQPEYGALKQEYPGWNPYIFGQADPEPQPDNIQQPVQVAQNEHPLPGGNPQIGTSYQPAKKHMMNGINLDDPRQNPAYGRWDPCAIIAFITTLCLPIPFIPALMGAIAMYRTKTFHMKGFGLALAAVIINLLYSFFVVWMSISGFSVNDVYQQMMQSMVPAPDESGGDQITASV</sequence>
<dbReference type="AlphaFoldDB" id="A0A261ET93"/>
<keyword evidence="4" id="KW-1185">Reference proteome</keyword>
<evidence type="ECO:0008006" key="5">
    <source>
        <dbReference type="Google" id="ProtNLM"/>
    </source>
</evidence>
<evidence type="ECO:0000313" key="4">
    <source>
        <dbReference type="Proteomes" id="UP000216004"/>
    </source>
</evidence>
<protein>
    <recommendedName>
        <fullName evidence="5">DUF4190 domain-containing protein</fullName>
    </recommendedName>
</protein>
<feature type="compositionally biased region" description="Polar residues" evidence="1">
    <location>
        <begin position="1"/>
        <end position="22"/>
    </location>
</feature>
<feature type="compositionally biased region" description="Polar residues" evidence="1">
    <location>
        <begin position="29"/>
        <end position="40"/>
    </location>
</feature>
<keyword evidence="2" id="KW-0472">Membrane</keyword>
<feature type="transmembrane region" description="Helical" evidence="2">
    <location>
        <begin position="162"/>
        <end position="182"/>
    </location>
</feature>
<comment type="caution">
    <text evidence="3">The sequence shown here is derived from an EMBL/GenBank/DDBJ whole genome shotgun (WGS) entry which is preliminary data.</text>
</comment>
<organism evidence="3 4">
    <name type="scientific">Bombiscardovia coagulans</name>
    <dbReference type="NCBI Taxonomy" id="686666"/>
    <lineage>
        <taxon>Bacteria</taxon>
        <taxon>Bacillati</taxon>
        <taxon>Actinomycetota</taxon>
        <taxon>Actinomycetes</taxon>
        <taxon>Bifidobacteriales</taxon>
        <taxon>Bifidobacteriaceae</taxon>
        <taxon>Bombiscardovia</taxon>
    </lineage>
</organism>
<feature type="region of interest" description="Disordered" evidence="1">
    <location>
        <begin position="1"/>
        <end position="47"/>
    </location>
</feature>
<evidence type="ECO:0000313" key="3">
    <source>
        <dbReference type="EMBL" id="OZG50078.1"/>
    </source>
</evidence>
<accession>A0A261ET93</accession>
<dbReference type="RefSeq" id="WP_244568717.1">
    <property type="nucleotide sequence ID" value="NZ_MWWS01000004.1"/>
</dbReference>
<proteinExistence type="predicted"/>
<evidence type="ECO:0000256" key="2">
    <source>
        <dbReference type="SAM" id="Phobius"/>
    </source>
</evidence>
<evidence type="ECO:0000256" key="1">
    <source>
        <dbReference type="SAM" id="MobiDB-lite"/>
    </source>
</evidence>
<gene>
    <name evidence="3" type="ORF">BOCO_0595</name>
</gene>
<feature type="transmembrane region" description="Helical" evidence="2">
    <location>
        <begin position="125"/>
        <end position="150"/>
    </location>
</feature>
<dbReference type="EMBL" id="MWWS01000004">
    <property type="protein sequence ID" value="OZG50078.1"/>
    <property type="molecule type" value="Genomic_DNA"/>
</dbReference>
<reference evidence="3 4" key="1">
    <citation type="journal article" date="2017" name="BMC Genomics">
        <title>Comparative genomic and phylogenomic analyses of the Bifidobacteriaceae family.</title>
        <authorList>
            <person name="Lugli G.A."/>
            <person name="Milani C."/>
            <person name="Turroni F."/>
            <person name="Duranti S."/>
            <person name="Mancabelli L."/>
            <person name="Mangifesta M."/>
            <person name="Ferrario C."/>
            <person name="Modesto M."/>
            <person name="Mattarelli P."/>
            <person name="Jiri K."/>
            <person name="van Sinderen D."/>
            <person name="Ventura M."/>
        </authorList>
    </citation>
    <scope>NUCLEOTIDE SEQUENCE [LARGE SCALE GENOMIC DNA]</scope>
    <source>
        <strain evidence="3 4">DSM 22924</strain>
    </source>
</reference>
<keyword evidence="2" id="KW-1133">Transmembrane helix</keyword>